<dbReference type="AlphaFoldDB" id="A0A0B5F9H1"/>
<feature type="compositionally biased region" description="Polar residues" evidence="1">
    <location>
        <begin position="1"/>
        <end position="28"/>
    </location>
</feature>
<dbReference type="EMBL" id="CP010519">
    <property type="protein sequence ID" value="AJE87486.1"/>
    <property type="molecule type" value="Genomic_DNA"/>
</dbReference>
<reference evidence="2 3" key="1">
    <citation type="submission" date="2015-01" db="EMBL/GenBank/DDBJ databases">
        <title>Enhanced salinomycin production by adjusting the supply of polyketide extender units in Streptomyce albus DSM 41398.</title>
        <authorList>
            <person name="Lu C."/>
        </authorList>
    </citation>
    <scope>NUCLEOTIDE SEQUENCE [LARGE SCALE GENOMIC DNA]</scope>
    <source>
        <strain evidence="3">ATCC 21838 / DSM 41398 / FERM P-419 / JCM 4703 / NBRC 107858</strain>
    </source>
</reference>
<dbReference type="SUPFAM" id="SSF48452">
    <property type="entry name" value="TPR-like"/>
    <property type="match status" value="1"/>
</dbReference>
<organism evidence="2 3">
    <name type="scientific">Streptomyces albus (strain ATCC 21838 / DSM 41398 / FERM P-419 / JCM 4703 / NBRC 107858)</name>
    <dbReference type="NCBI Taxonomy" id="1081613"/>
    <lineage>
        <taxon>Bacteria</taxon>
        <taxon>Bacillati</taxon>
        <taxon>Actinomycetota</taxon>
        <taxon>Actinomycetes</taxon>
        <taxon>Kitasatosporales</taxon>
        <taxon>Streptomycetaceae</taxon>
        <taxon>Streptomyces</taxon>
    </lineage>
</organism>
<protein>
    <submittedName>
        <fullName evidence="2">Uncharacterized protein</fullName>
    </submittedName>
</protein>
<dbReference type="Gene3D" id="1.25.40.10">
    <property type="entry name" value="Tetratricopeptide repeat domain"/>
    <property type="match status" value="1"/>
</dbReference>
<evidence type="ECO:0000313" key="3">
    <source>
        <dbReference type="Proteomes" id="UP000031523"/>
    </source>
</evidence>
<evidence type="ECO:0000313" key="2">
    <source>
        <dbReference type="EMBL" id="AJE87486.1"/>
    </source>
</evidence>
<proteinExistence type="predicted"/>
<evidence type="ECO:0000256" key="1">
    <source>
        <dbReference type="SAM" id="MobiDB-lite"/>
    </source>
</evidence>
<dbReference type="KEGG" id="sals:SLNWT_7110"/>
<keyword evidence="3" id="KW-1185">Reference proteome</keyword>
<dbReference type="InterPro" id="IPR011990">
    <property type="entry name" value="TPR-like_helical_dom_sf"/>
</dbReference>
<name>A0A0B5F9H1_STRA4</name>
<accession>A0A0B5F9H1</accession>
<gene>
    <name evidence="2" type="ORF">SLNWT_7110</name>
</gene>
<dbReference type="Proteomes" id="UP000031523">
    <property type="component" value="Chromosome"/>
</dbReference>
<sequence>MPGPLTNQTANETVHTSGSKGLNGSTDGSAGRPPLRNNFQETLLGLEYTPRPEGADLFSRACVEQYREYRPDRFGYVFAQVFEPNTLTEVALLEGVSPEAAADLTHRPTASMTALAEHVEGRADLPVVTQVNLAAALISVSRFDAAHLVLADAEARARTPEEIFETAMLDFVVANRRDDGTSSPPAFARMRQAVETGQLVPHRTLDACAQAIVWYLKRRELPEADYHWFLNTGLELVRDYPDMPSGGVSSWYRALAMLPAAEGDAAATRRYMENAREAAAETYARSPRAYELHLLKTYYESSVKEHMYVTHDLDRAVEAGRALIALDPVWSPSYGELGEVMAKFGRPEAAARLYEKAVSFGAPYYGHHLLQAARMREKAAQAEQALGHYEALARLAPDSAPLLEDGLRLARSVGHGSGAYFEDALARLRERPSPAALGESGR</sequence>
<feature type="region of interest" description="Disordered" evidence="1">
    <location>
        <begin position="1"/>
        <end position="37"/>
    </location>
</feature>